<organism evidence="3 4">
    <name type="scientific">Candidatus Polarisedimenticola svalbardensis</name>
    <dbReference type="NCBI Taxonomy" id="2886004"/>
    <lineage>
        <taxon>Bacteria</taxon>
        <taxon>Pseudomonadati</taxon>
        <taxon>Acidobacteriota</taxon>
        <taxon>Candidatus Polarisedimenticolia</taxon>
        <taxon>Candidatus Polarisedimenticolales</taxon>
        <taxon>Candidatus Polarisedimenticolaceae</taxon>
        <taxon>Candidatus Polarisedimenticola</taxon>
    </lineage>
</organism>
<evidence type="ECO:0000313" key="4">
    <source>
        <dbReference type="Proteomes" id="UP000648239"/>
    </source>
</evidence>
<dbReference type="InterPro" id="IPR006158">
    <property type="entry name" value="Cobalamin-bd"/>
</dbReference>
<gene>
    <name evidence="3" type="ORF">IFK94_14180</name>
</gene>
<dbReference type="Gene3D" id="3.40.50.280">
    <property type="entry name" value="Cobalamin-binding domain"/>
    <property type="match status" value="1"/>
</dbReference>
<dbReference type="EMBL" id="JACXWD010000070">
    <property type="protein sequence ID" value="MBD3869264.1"/>
    <property type="molecule type" value="Genomic_DNA"/>
</dbReference>
<comment type="caution">
    <text evidence="3">The sequence shown here is derived from an EMBL/GenBank/DDBJ whole genome shotgun (WGS) entry which is preliminary data.</text>
</comment>
<evidence type="ECO:0000259" key="2">
    <source>
        <dbReference type="PROSITE" id="PS51332"/>
    </source>
</evidence>
<feature type="domain" description="B12-binding" evidence="2">
    <location>
        <begin position="194"/>
        <end position="317"/>
    </location>
</feature>
<protein>
    <submittedName>
        <fullName evidence="3">MerR family transcriptional regulator</fullName>
    </submittedName>
</protein>
<dbReference type="GO" id="GO:0046872">
    <property type="term" value="F:metal ion binding"/>
    <property type="evidence" value="ECO:0007669"/>
    <property type="project" value="InterPro"/>
</dbReference>
<dbReference type="SUPFAM" id="SSF46955">
    <property type="entry name" value="Putative DNA-binding domain"/>
    <property type="match status" value="1"/>
</dbReference>
<dbReference type="AlphaFoldDB" id="A0A8J6Y6N5"/>
<dbReference type="PROSITE" id="PS51332">
    <property type="entry name" value="B12_BINDING"/>
    <property type="match status" value="1"/>
</dbReference>
<sequence length="317" mass="33228">MKQDESGPDQGHPIQVAARRSGLTPDVIRAWERRYNAVDPVRSGTNRRLYAETDIEKLFLLSQVTRAGRRIGDVAGLTIDQLKEIVAEDGEAAARVGGLPASPARGRTEGQYLEACMDYLVDLDSVGLESTLAEASIALSTPVLLEQLITPLLHRVGEEWHSGSLRVAHEHLTTAVVRSLLGTLRKSGSAPATAPELVVASPAGQRHELGALMVAVAAASDGWKVTYLGADLPAADIATVALKRNARAVALSIVHPTDDPNLPGEIEVLGSALGGEAVILAGGSGAGAYAGVLAAAGGRIIEDIPSFRNELQALRMP</sequence>
<dbReference type="SUPFAM" id="SSF52242">
    <property type="entry name" value="Cobalamin (vitamin B12)-binding domain"/>
    <property type="match status" value="1"/>
</dbReference>
<dbReference type="GO" id="GO:0031419">
    <property type="term" value="F:cobalamin binding"/>
    <property type="evidence" value="ECO:0007669"/>
    <property type="project" value="InterPro"/>
</dbReference>
<dbReference type="Pfam" id="PF02310">
    <property type="entry name" value="B12-binding"/>
    <property type="match status" value="1"/>
</dbReference>
<dbReference type="InterPro" id="IPR009061">
    <property type="entry name" value="DNA-bd_dom_put_sf"/>
</dbReference>
<dbReference type="GO" id="GO:0006355">
    <property type="term" value="P:regulation of DNA-templated transcription"/>
    <property type="evidence" value="ECO:0007669"/>
    <property type="project" value="InterPro"/>
</dbReference>
<dbReference type="SMART" id="SM00422">
    <property type="entry name" value="HTH_MERR"/>
    <property type="match status" value="1"/>
</dbReference>
<dbReference type="Proteomes" id="UP000648239">
    <property type="component" value="Unassembled WGS sequence"/>
</dbReference>
<dbReference type="CDD" id="cd02065">
    <property type="entry name" value="B12-binding_like"/>
    <property type="match status" value="1"/>
</dbReference>
<dbReference type="InterPro" id="IPR000551">
    <property type="entry name" value="MerR-type_HTH_dom"/>
</dbReference>
<name>A0A8J6Y6N5_9BACT</name>
<dbReference type="Pfam" id="PF02607">
    <property type="entry name" value="B12-binding_2"/>
    <property type="match status" value="1"/>
</dbReference>
<evidence type="ECO:0000259" key="1">
    <source>
        <dbReference type="PROSITE" id="PS50937"/>
    </source>
</evidence>
<feature type="domain" description="HTH merR-type" evidence="1">
    <location>
        <begin position="11"/>
        <end position="80"/>
    </location>
</feature>
<evidence type="ECO:0000313" key="3">
    <source>
        <dbReference type="EMBL" id="MBD3869264.1"/>
    </source>
</evidence>
<dbReference type="InterPro" id="IPR036724">
    <property type="entry name" value="Cobalamin-bd_sf"/>
</dbReference>
<dbReference type="Gene3D" id="1.10.1660.10">
    <property type="match status" value="1"/>
</dbReference>
<dbReference type="GO" id="GO:0003677">
    <property type="term" value="F:DNA binding"/>
    <property type="evidence" value="ECO:0007669"/>
    <property type="project" value="InterPro"/>
</dbReference>
<accession>A0A8J6Y6N5</accession>
<dbReference type="Gene3D" id="1.10.1240.10">
    <property type="entry name" value="Methionine synthase domain"/>
    <property type="match status" value="1"/>
</dbReference>
<proteinExistence type="predicted"/>
<dbReference type="PROSITE" id="PS50937">
    <property type="entry name" value="HTH_MERR_2"/>
    <property type="match status" value="1"/>
</dbReference>
<dbReference type="InterPro" id="IPR036594">
    <property type="entry name" value="Meth_synthase_dom"/>
</dbReference>
<reference evidence="3 4" key="1">
    <citation type="submission" date="2020-08" db="EMBL/GenBank/DDBJ databases">
        <title>Acidobacteriota in marine sediments use diverse sulfur dissimilation pathways.</title>
        <authorList>
            <person name="Wasmund K."/>
        </authorList>
    </citation>
    <scope>NUCLEOTIDE SEQUENCE [LARGE SCALE GENOMIC DNA]</scope>
    <source>
        <strain evidence="3">MAG AM4</strain>
    </source>
</reference>
<dbReference type="InterPro" id="IPR003759">
    <property type="entry name" value="Cbl-bd_cap"/>
</dbReference>
<dbReference type="Pfam" id="PF13411">
    <property type="entry name" value="MerR_1"/>
    <property type="match status" value="1"/>
</dbReference>